<feature type="region of interest" description="Disordered" evidence="1">
    <location>
        <begin position="690"/>
        <end position="709"/>
    </location>
</feature>
<feature type="compositionally biased region" description="Low complexity" evidence="1">
    <location>
        <begin position="617"/>
        <end position="628"/>
    </location>
</feature>
<feature type="region of interest" description="Disordered" evidence="1">
    <location>
        <begin position="830"/>
        <end position="857"/>
    </location>
</feature>
<evidence type="ECO:0000313" key="3">
    <source>
        <dbReference type="Proteomes" id="UP000192257"/>
    </source>
</evidence>
<protein>
    <submittedName>
        <fullName evidence="2">Uncharacterized protein</fullName>
    </submittedName>
</protein>
<feature type="compositionally biased region" description="Basic and acidic residues" evidence="1">
    <location>
        <begin position="253"/>
        <end position="274"/>
    </location>
</feature>
<dbReference type="VEuPathDB" id="TriTrypDB:TM35_000012710"/>
<dbReference type="RefSeq" id="XP_028887460.1">
    <property type="nucleotide sequence ID" value="XM_029020952.1"/>
</dbReference>
<feature type="compositionally biased region" description="Basic and acidic residues" evidence="1">
    <location>
        <begin position="699"/>
        <end position="709"/>
    </location>
</feature>
<dbReference type="Proteomes" id="UP000192257">
    <property type="component" value="Unassembled WGS sequence"/>
</dbReference>
<evidence type="ECO:0000313" key="2">
    <source>
        <dbReference type="EMBL" id="ORC93394.1"/>
    </source>
</evidence>
<dbReference type="EMBL" id="NBCO01000001">
    <property type="protein sequence ID" value="ORC93394.1"/>
    <property type="molecule type" value="Genomic_DNA"/>
</dbReference>
<feature type="region of interest" description="Disordered" evidence="1">
    <location>
        <begin position="603"/>
        <end position="635"/>
    </location>
</feature>
<keyword evidence="3" id="KW-1185">Reference proteome</keyword>
<accession>A0A1X0P8Y4</accession>
<feature type="compositionally biased region" description="Low complexity" evidence="1">
    <location>
        <begin position="10"/>
        <end position="31"/>
    </location>
</feature>
<sequence>MAQTGESPQGTTNITTNNTNTTNSNSTGNTTGERFPCCVTVEDISVSLTAAATPSIVTSYWDEIRVVMRRDGVTQCTRWLSPSMAFHHVCNTTTTTAGNSVNTIPSEKGDGITSEPQSLLSQSQPTLDVQWSSINTVGFNVHFRYLLGQSVDHSLDPGYQRAVYSSNIKYLDAYNTDTADRVRPKVSPKTIHPFIFTVECRKKEKVLDPARAQDGEQRPTSASMEAFAAYYAKSKSKMSAFLKKVSAKLSVDSTHEKDGVEKKNSGERPQKQDHYETSEVPFAVYVCTSTSNSNSNSTSSGIDPSEAYNALGGQKRFSLPLHSTSSHIPSDAKCVPVMLHFTMRAHLKESSPLTTIPLRNYHDMVILVDQVLIDVMNAKGSRVTKNDLVPKIVESYAFGFTSNTAYTNELSFRSPFLKPPPIRVGEDGGVRPVDFSLLHPSQDEHLLTALDIAKNPTSICIVSSECKNGNKKRIGNRAVSISRFKTARDGLCKPSYKSQLVMALIRRFTTGEVEVEKCANPIDLASIINQEYYFDGVRQLEFSLGEYMSFRIRRRCFKDAERYRSELLMPFDYDNSGVNCDDLDKDESSVLFNSEQFSKGLVAEATSSQQDQEDEQQQQQQESNQNNQMKFKDPIGFDVPNVISADSGFEKITTTNNTTTTLGSLKKEKEVPSVQRLTDDVLTSYNNYEDQSYQPSEKTNLETNHDREEQRKRLNLYNEKSKSDEVNMESLARTTSSSLVVVVETAGVKTITSPEYKEILNPFETGINPFNSLLNHSTLVTNDDSHGENSIDYSLNPTRTDVVFSYNSNKEDITQTTNPIISFAPYSFQEENNQEEEEGKQQQETKEKNANTDNNITFVPNAGMCTLEVEYQGDIGTSNIH</sequence>
<feature type="compositionally biased region" description="Basic and acidic residues" evidence="1">
    <location>
        <begin position="839"/>
        <end position="850"/>
    </location>
</feature>
<dbReference type="AlphaFoldDB" id="A0A1X0P8Y4"/>
<gene>
    <name evidence="2" type="ORF">TM35_000012710</name>
</gene>
<name>A0A1X0P8Y4_9TRYP</name>
<reference evidence="2 3" key="1">
    <citation type="submission" date="2017-03" db="EMBL/GenBank/DDBJ databases">
        <title>An alternative strategy for trypanosome survival in the mammalian bloodstream revealed through genome and transcriptome analysis of the ubiquitous bovine parasite Trypanosoma (Megatrypanum) theileri.</title>
        <authorList>
            <person name="Kelly S."/>
            <person name="Ivens A."/>
            <person name="Mott A."/>
            <person name="O'Neill E."/>
            <person name="Emms D."/>
            <person name="Macleod O."/>
            <person name="Voorheis P."/>
            <person name="Matthews J."/>
            <person name="Matthews K."/>
            <person name="Carrington M."/>
        </authorList>
    </citation>
    <scope>NUCLEOTIDE SEQUENCE [LARGE SCALE GENOMIC DNA]</scope>
    <source>
        <strain evidence="2">Edinburgh</strain>
    </source>
</reference>
<proteinExistence type="predicted"/>
<organism evidence="2 3">
    <name type="scientific">Trypanosoma theileri</name>
    <dbReference type="NCBI Taxonomy" id="67003"/>
    <lineage>
        <taxon>Eukaryota</taxon>
        <taxon>Discoba</taxon>
        <taxon>Euglenozoa</taxon>
        <taxon>Kinetoplastea</taxon>
        <taxon>Metakinetoplastina</taxon>
        <taxon>Trypanosomatida</taxon>
        <taxon>Trypanosomatidae</taxon>
        <taxon>Trypanosoma</taxon>
    </lineage>
</organism>
<comment type="caution">
    <text evidence="2">The sequence shown here is derived from an EMBL/GenBank/DDBJ whole genome shotgun (WGS) entry which is preliminary data.</text>
</comment>
<evidence type="ECO:0000256" key="1">
    <source>
        <dbReference type="SAM" id="MobiDB-lite"/>
    </source>
</evidence>
<dbReference type="GeneID" id="39980732"/>
<feature type="region of interest" description="Disordered" evidence="1">
    <location>
        <begin position="1"/>
        <end position="31"/>
    </location>
</feature>
<feature type="region of interest" description="Disordered" evidence="1">
    <location>
        <begin position="252"/>
        <end position="274"/>
    </location>
</feature>
<dbReference type="OrthoDB" id="241875at2759"/>